<dbReference type="Proteomes" id="UP001152797">
    <property type="component" value="Unassembled WGS sequence"/>
</dbReference>
<evidence type="ECO:0000256" key="2">
    <source>
        <dbReference type="ARBA" id="ARBA00022603"/>
    </source>
</evidence>
<dbReference type="Pfam" id="PF04072">
    <property type="entry name" value="LCM"/>
    <property type="match status" value="1"/>
</dbReference>
<comment type="caution">
    <text evidence="4">The sequence shown here is derived from an EMBL/GenBank/DDBJ whole genome shotgun (WGS) entry which is preliminary data.</text>
</comment>
<dbReference type="EMBL" id="CAMXCT030000007">
    <property type="protein sequence ID" value="CAL4759693.1"/>
    <property type="molecule type" value="Genomic_DNA"/>
</dbReference>
<proteinExistence type="inferred from homology"/>
<dbReference type="InterPro" id="IPR007213">
    <property type="entry name" value="Ppm1/Ppm2/Tcmp"/>
</dbReference>
<name>A0A9P1FDV9_9DINO</name>
<dbReference type="PANTHER" id="PTHR43619:SF2">
    <property type="entry name" value="S-ADENOSYL-L-METHIONINE-DEPENDENT METHYLTRANSFERASES SUPERFAMILY PROTEIN"/>
    <property type="match status" value="1"/>
</dbReference>
<sequence>MAEPTEPPAPAVTPALQHEELAATFTNDSAMMIAFERALETKRGADALFQDPFAEAMAGPKGAMLSDLFGGGSAHFGLPDWPNFHKTWTAVRTRFIDDQIQKYAGSGLQQLVNLGAGMDTRAYRLEAYKAFPNGCFDVDMASVNREKRIIFEEVLQNPAPKCKLATIDLDFLGERRLQQELAEAGFAAEKPSLFVAEGLIMYLGPEGKFKLISDVSAVAAPGSVWVLQFLDPSEGPAAETPQAKHGLTEDEARKALTENGWRDLTFWKFGEEGLNFDRFPLDKFKPCAGFSFAVAVKA</sequence>
<evidence type="ECO:0000313" key="5">
    <source>
        <dbReference type="EMBL" id="CAL4759693.1"/>
    </source>
</evidence>
<keyword evidence="6" id="KW-1185">Reference proteome</keyword>
<dbReference type="EMBL" id="CAMXCT010000007">
    <property type="protein sequence ID" value="CAI3972381.1"/>
    <property type="molecule type" value="Genomic_DNA"/>
</dbReference>
<accession>A0A9P1FDV9</accession>
<dbReference type="InterPro" id="IPR011610">
    <property type="entry name" value="SAM_mthyl_Trfase_ML2640-like"/>
</dbReference>
<protein>
    <recommendedName>
        <fullName evidence="7">S-adenosyl-L-methionine-dependent methyltransferase</fullName>
    </recommendedName>
</protein>
<gene>
    <name evidence="4" type="ORF">C1SCF055_LOCUS968</name>
</gene>
<comment type="similarity">
    <text evidence="1">Belongs to the UPF0677 family.</text>
</comment>
<reference evidence="5 6" key="2">
    <citation type="submission" date="2024-05" db="EMBL/GenBank/DDBJ databases">
        <authorList>
            <person name="Chen Y."/>
            <person name="Shah S."/>
            <person name="Dougan E. K."/>
            <person name="Thang M."/>
            <person name="Chan C."/>
        </authorList>
    </citation>
    <scope>NUCLEOTIDE SEQUENCE [LARGE SCALE GENOMIC DNA]</scope>
</reference>
<dbReference type="Gene3D" id="3.40.50.150">
    <property type="entry name" value="Vaccinia Virus protein VP39"/>
    <property type="match status" value="1"/>
</dbReference>
<dbReference type="NCBIfam" id="TIGR00027">
    <property type="entry name" value="mthyl_TIGR00027"/>
    <property type="match status" value="1"/>
</dbReference>
<evidence type="ECO:0000313" key="4">
    <source>
        <dbReference type="EMBL" id="CAI3972381.1"/>
    </source>
</evidence>
<organism evidence="4">
    <name type="scientific">Cladocopium goreaui</name>
    <dbReference type="NCBI Taxonomy" id="2562237"/>
    <lineage>
        <taxon>Eukaryota</taxon>
        <taxon>Sar</taxon>
        <taxon>Alveolata</taxon>
        <taxon>Dinophyceae</taxon>
        <taxon>Suessiales</taxon>
        <taxon>Symbiodiniaceae</taxon>
        <taxon>Cladocopium</taxon>
    </lineage>
</organism>
<dbReference type="GO" id="GO:0032259">
    <property type="term" value="P:methylation"/>
    <property type="evidence" value="ECO:0007669"/>
    <property type="project" value="UniProtKB-KW"/>
</dbReference>
<evidence type="ECO:0000256" key="1">
    <source>
        <dbReference type="ARBA" id="ARBA00008138"/>
    </source>
</evidence>
<evidence type="ECO:0000313" key="6">
    <source>
        <dbReference type="Proteomes" id="UP001152797"/>
    </source>
</evidence>
<keyword evidence="2" id="KW-0489">Methyltransferase</keyword>
<evidence type="ECO:0008006" key="7">
    <source>
        <dbReference type="Google" id="ProtNLM"/>
    </source>
</evidence>
<dbReference type="AlphaFoldDB" id="A0A9P1FDV9"/>
<dbReference type="OrthoDB" id="203237at2759"/>
<reference evidence="4" key="1">
    <citation type="submission" date="2022-10" db="EMBL/GenBank/DDBJ databases">
        <authorList>
            <person name="Chen Y."/>
            <person name="Dougan E. K."/>
            <person name="Chan C."/>
            <person name="Rhodes N."/>
            <person name="Thang M."/>
        </authorList>
    </citation>
    <scope>NUCLEOTIDE SEQUENCE</scope>
</reference>
<dbReference type="EMBL" id="CAMXCT020000007">
    <property type="protein sequence ID" value="CAL1125756.1"/>
    <property type="molecule type" value="Genomic_DNA"/>
</dbReference>
<dbReference type="InterPro" id="IPR029063">
    <property type="entry name" value="SAM-dependent_MTases_sf"/>
</dbReference>
<evidence type="ECO:0000256" key="3">
    <source>
        <dbReference type="ARBA" id="ARBA00022679"/>
    </source>
</evidence>
<dbReference type="GO" id="GO:0008168">
    <property type="term" value="F:methyltransferase activity"/>
    <property type="evidence" value="ECO:0007669"/>
    <property type="project" value="UniProtKB-KW"/>
</dbReference>
<dbReference type="PANTHER" id="PTHR43619">
    <property type="entry name" value="S-ADENOSYL-L-METHIONINE-DEPENDENT METHYLTRANSFERASE YKTD-RELATED"/>
    <property type="match status" value="1"/>
</dbReference>
<dbReference type="SUPFAM" id="SSF53335">
    <property type="entry name" value="S-adenosyl-L-methionine-dependent methyltransferases"/>
    <property type="match status" value="1"/>
</dbReference>
<keyword evidence="3" id="KW-0808">Transferase</keyword>